<dbReference type="CDD" id="cd18186">
    <property type="entry name" value="BTB_POZ_ZBTB_KLHL-like"/>
    <property type="match status" value="1"/>
</dbReference>
<accession>A0A401GS33</accession>
<reference evidence="2 3" key="1">
    <citation type="journal article" date="2018" name="Sci. Rep.">
        <title>Genome sequence of the cauliflower mushroom Sparassis crispa (Hanabiratake) and its association with beneficial usage.</title>
        <authorList>
            <person name="Kiyama R."/>
            <person name="Furutani Y."/>
            <person name="Kawaguchi K."/>
            <person name="Nakanishi T."/>
        </authorList>
    </citation>
    <scope>NUCLEOTIDE SEQUENCE [LARGE SCALE GENOMIC DNA]</scope>
</reference>
<dbReference type="AlphaFoldDB" id="A0A401GS33"/>
<dbReference type="Gene3D" id="3.30.710.10">
    <property type="entry name" value="Potassium Channel Kv1.1, Chain A"/>
    <property type="match status" value="1"/>
</dbReference>
<dbReference type="OrthoDB" id="2879636at2759"/>
<dbReference type="InterPro" id="IPR011333">
    <property type="entry name" value="SKP1/BTB/POZ_sf"/>
</dbReference>
<dbReference type="Proteomes" id="UP000287166">
    <property type="component" value="Unassembled WGS sequence"/>
</dbReference>
<dbReference type="PROSITE" id="PS50097">
    <property type="entry name" value="BTB"/>
    <property type="match status" value="1"/>
</dbReference>
<dbReference type="STRING" id="139825.A0A401GS33"/>
<feature type="domain" description="BTB" evidence="1">
    <location>
        <begin position="19"/>
        <end position="88"/>
    </location>
</feature>
<sequence>MNNISPQRHEQGEPWFDDGNLVLLTDKPPVAFKVHRGVLARHSEIFQSMFEMPSPSQTDVETLDNCQVVRMYDLPVELSSLIKALYDGASFQNNCVEDFFYLAGILRLATKYFIAHMRTQAIHHLSQTWSHTLRGHDLMLELAIKSPEVDGLTYPYVHPLHVLNLAHETNVSVVVPSALYFLSLYPLHDILRGDHAKLKVQHPSRPSSDLSARQMQDYTLMFQHRLDLLLDFIRRVCGQRTASSYCKGDPTMCTKAFSRLASRLSRGWMIRTGPFHYMVQAVDELAEDPNLCMPCQRAFGQDVIIARYKLWQELPSVVGLPSWKELISRDLEQSS</sequence>
<evidence type="ECO:0000259" key="1">
    <source>
        <dbReference type="PROSITE" id="PS50097"/>
    </source>
</evidence>
<dbReference type="InterPro" id="IPR000210">
    <property type="entry name" value="BTB/POZ_dom"/>
</dbReference>
<dbReference type="Pfam" id="PF00651">
    <property type="entry name" value="BTB"/>
    <property type="match status" value="1"/>
</dbReference>
<evidence type="ECO:0000313" key="3">
    <source>
        <dbReference type="Proteomes" id="UP000287166"/>
    </source>
</evidence>
<keyword evidence="3" id="KW-1185">Reference proteome</keyword>
<dbReference type="InParanoid" id="A0A401GS33"/>
<protein>
    <recommendedName>
        <fullName evidence="1">BTB domain-containing protein</fullName>
    </recommendedName>
</protein>
<proteinExistence type="predicted"/>
<organism evidence="2 3">
    <name type="scientific">Sparassis crispa</name>
    <dbReference type="NCBI Taxonomy" id="139825"/>
    <lineage>
        <taxon>Eukaryota</taxon>
        <taxon>Fungi</taxon>
        <taxon>Dikarya</taxon>
        <taxon>Basidiomycota</taxon>
        <taxon>Agaricomycotina</taxon>
        <taxon>Agaricomycetes</taxon>
        <taxon>Polyporales</taxon>
        <taxon>Sparassidaceae</taxon>
        <taxon>Sparassis</taxon>
    </lineage>
</organism>
<comment type="caution">
    <text evidence="2">The sequence shown here is derived from an EMBL/GenBank/DDBJ whole genome shotgun (WGS) entry which is preliminary data.</text>
</comment>
<evidence type="ECO:0000313" key="2">
    <source>
        <dbReference type="EMBL" id="GBE84970.1"/>
    </source>
</evidence>
<dbReference type="SUPFAM" id="SSF54695">
    <property type="entry name" value="POZ domain"/>
    <property type="match status" value="1"/>
</dbReference>
<gene>
    <name evidence="2" type="ORF">SCP_0701540</name>
</gene>
<dbReference type="GeneID" id="38781887"/>
<name>A0A401GS33_9APHY</name>
<dbReference type="EMBL" id="BFAD01000007">
    <property type="protein sequence ID" value="GBE84970.1"/>
    <property type="molecule type" value="Genomic_DNA"/>
</dbReference>
<dbReference type="RefSeq" id="XP_027615883.1">
    <property type="nucleotide sequence ID" value="XM_027760082.1"/>
</dbReference>